<evidence type="ECO:0000259" key="2">
    <source>
        <dbReference type="Pfam" id="PF02481"/>
    </source>
</evidence>
<dbReference type="InterPro" id="IPR036388">
    <property type="entry name" value="WH-like_DNA-bd_sf"/>
</dbReference>
<protein>
    <submittedName>
        <fullName evidence="4">DNA processing protein DprA</fullName>
    </submittedName>
</protein>
<dbReference type="Gene3D" id="3.40.50.450">
    <property type="match status" value="1"/>
</dbReference>
<dbReference type="InterPro" id="IPR057666">
    <property type="entry name" value="DrpA_SLOG"/>
</dbReference>
<reference evidence="5" key="1">
    <citation type="journal article" date="2019" name="Int. J. Syst. Evol. Microbiol.">
        <title>The Global Catalogue of Microorganisms (GCM) 10K type strain sequencing project: providing services to taxonomists for standard genome sequencing and annotation.</title>
        <authorList>
            <consortium name="The Broad Institute Genomics Platform"/>
            <consortium name="The Broad Institute Genome Sequencing Center for Infectious Disease"/>
            <person name="Wu L."/>
            <person name="Ma J."/>
        </authorList>
    </citation>
    <scope>NUCLEOTIDE SEQUENCE [LARGE SCALE GENOMIC DNA]</scope>
    <source>
        <strain evidence="5">CGMCC 1.7656</strain>
    </source>
</reference>
<dbReference type="InterPro" id="IPR003488">
    <property type="entry name" value="DprA"/>
</dbReference>
<dbReference type="PANTHER" id="PTHR43022:SF1">
    <property type="entry name" value="PROTEIN SMF"/>
    <property type="match status" value="1"/>
</dbReference>
<gene>
    <name evidence="4" type="primary">smf</name>
    <name evidence="4" type="ORF">GCM10010992_12660</name>
</gene>
<comment type="caution">
    <text evidence="4">The sequence shown here is derived from an EMBL/GenBank/DDBJ whole genome shotgun (WGS) entry which is preliminary data.</text>
</comment>
<dbReference type="Gene3D" id="1.10.10.10">
    <property type="entry name" value="Winged helix-like DNA-binding domain superfamily/Winged helix DNA-binding domain"/>
    <property type="match status" value="1"/>
</dbReference>
<accession>A0ABQ2NIF3</accession>
<dbReference type="Pfam" id="PF02481">
    <property type="entry name" value="DNA_processg_A"/>
    <property type="match status" value="1"/>
</dbReference>
<feature type="domain" description="Smf/DprA SLOG" evidence="2">
    <location>
        <begin position="81"/>
        <end position="290"/>
    </location>
</feature>
<dbReference type="SUPFAM" id="SSF102405">
    <property type="entry name" value="MCP/YpsA-like"/>
    <property type="match status" value="1"/>
</dbReference>
<comment type="similarity">
    <text evidence="1">Belongs to the DprA/Smf family.</text>
</comment>
<evidence type="ECO:0000259" key="3">
    <source>
        <dbReference type="Pfam" id="PF17782"/>
    </source>
</evidence>
<dbReference type="EMBL" id="BMLV01000002">
    <property type="protein sequence ID" value="GGP03604.1"/>
    <property type="molecule type" value="Genomic_DNA"/>
</dbReference>
<dbReference type="Pfam" id="PF17782">
    <property type="entry name" value="WHD_DprA"/>
    <property type="match status" value="1"/>
</dbReference>
<evidence type="ECO:0000256" key="1">
    <source>
        <dbReference type="ARBA" id="ARBA00006525"/>
    </source>
</evidence>
<dbReference type="RefSeq" id="WP_188617500.1">
    <property type="nucleotide sequence ID" value="NZ_BMLV01000002.1"/>
</dbReference>
<dbReference type="InterPro" id="IPR041614">
    <property type="entry name" value="DprA_WH"/>
</dbReference>
<evidence type="ECO:0000313" key="5">
    <source>
        <dbReference type="Proteomes" id="UP000620064"/>
    </source>
</evidence>
<dbReference type="NCBIfam" id="TIGR00732">
    <property type="entry name" value="dprA"/>
    <property type="match status" value="1"/>
</dbReference>
<evidence type="ECO:0000313" key="4">
    <source>
        <dbReference type="EMBL" id="GGP03604.1"/>
    </source>
</evidence>
<keyword evidence="5" id="KW-1185">Reference proteome</keyword>
<proteinExistence type="inferred from homology"/>
<organism evidence="4 5">
    <name type="scientific">Cloacibacterium rupense</name>
    <dbReference type="NCBI Taxonomy" id="517423"/>
    <lineage>
        <taxon>Bacteria</taxon>
        <taxon>Pseudomonadati</taxon>
        <taxon>Bacteroidota</taxon>
        <taxon>Flavobacteriia</taxon>
        <taxon>Flavobacteriales</taxon>
        <taxon>Weeksellaceae</taxon>
    </lineage>
</organism>
<feature type="domain" description="DprA winged helix" evidence="3">
    <location>
        <begin position="309"/>
        <end position="362"/>
    </location>
</feature>
<name>A0ABQ2NIF3_9FLAO</name>
<dbReference type="PANTHER" id="PTHR43022">
    <property type="entry name" value="PROTEIN SMF"/>
    <property type="match status" value="1"/>
</dbReference>
<sequence length="367" mass="40951">MFQEEVLYSVALRATPHIGDVNFMKLIEAAGSAKEAWLLSKKLLKEIPGFGSRIIKDIGNEEFLKFAENELNFCEKNNIKILLRHHNQLPKLLSQCDDAPAILYQKGEYDENLIPVSIVGTRNMTPYGKAFIEELMTLLKDKNLLIVSGLALGTDGCAHTEALKNNISTVGVLAHGLHLLYPSQHKKLAKEMLERGGAILSEFTSNEKPDREHFLQRNRIVAGFSGLTIVVETAFGGGSMSTVSYANSYNREVYALPGKISDPYSQGCNLIISQNKARIISKYQDILDELGLNKEKTNIPSLFEPEMITLNQEAQPIYDCIAKNKQISLDDLSEKLEIPPFKLLPILLDLELKSYIKAHSGKQYSIA</sequence>
<dbReference type="Proteomes" id="UP000620064">
    <property type="component" value="Unassembled WGS sequence"/>
</dbReference>